<dbReference type="SUPFAM" id="SSF57667">
    <property type="entry name" value="beta-beta-alpha zinc fingers"/>
    <property type="match status" value="1"/>
</dbReference>
<keyword evidence="4 7" id="KW-0863">Zinc-finger</keyword>
<dbReference type="GO" id="GO:0000981">
    <property type="term" value="F:DNA-binding transcription factor activity, RNA polymerase II-specific"/>
    <property type="evidence" value="ECO:0007669"/>
    <property type="project" value="TreeGrafter"/>
</dbReference>
<evidence type="ECO:0000256" key="3">
    <source>
        <dbReference type="ARBA" id="ARBA00022737"/>
    </source>
</evidence>
<evidence type="ECO:0000256" key="5">
    <source>
        <dbReference type="ARBA" id="ARBA00022833"/>
    </source>
</evidence>
<protein>
    <recommendedName>
        <fullName evidence="9">C2H2-type domain-containing protein</fullName>
    </recommendedName>
</protein>
<feature type="compositionally biased region" description="Basic and acidic residues" evidence="8">
    <location>
        <begin position="7"/>
        <end position="16"/>
    </location>
</feature>
<dbReference type="InterPro" id="IPR036236">
    <property type="entry name" value="Znf_C2H2_sf"/>
</dbReference>
<dbReference type="PROSITE" id="PS50157">
    <property type="entry name" value="ZINC_FINGER_C2H2_2"/>
    <property type="match status" value="2"/>
</dbReference>
<evidence type="ECO:0000256" key="6">
    <source>
        <dbReference type="ARBA" id="ARBA00023242"/>
    </source>
</evidence>
<dbReference type="Proteomes" id="UP000005237">
    <property type="component" value="Unassembled WGS sequence"/>
</dbReference>
<feature type="region of interest" description="Disordered" evidence="8">
    <location>
        <begin position="113"/>
        <end position="159"/>
    </location>
</feature>
<evidence type="ECO:0000313" key="11">
    <source>
        <dbReference type="Proteomes" id="UP000005237"/>
    </source>
</evidence>
<keyword evidence="6" id="KW-0539">Nucleus</keyword>
<feature type="compositionally biased region" description="Basic residues" evidence="8">
    <location>
        <begin position="141"/>
        <end position="152"/>
    </location>
</feature>
<keyword evidence="2" id="KW-0479">Metal-binding</keyword>
<dbReference type="InterPro" id="IPR013087">
    <property type="entry name" value="Znf_C2H2_type"/>
</dbReference>
<dbReference type="Pfam" id="PF00096">
    <property type="entry name" value="zf-C2H2"/>
    <property type="match status" value="2"/>
</dbReference>
<accession>A0A8R1DFZ2</accession>
<reference evidence="11" key="1">
    <citation type="submission" date="2010-08" db="EMBL/GenBank/DDBJ databases">
        <authorList>
            <consortium name="Caenorhabditis japonica Sequencing Consortium"/>
            <person name="Wilson R.K."/>
        </authorList>
    </citation>
    <scope>NUCLEOTIDE SEQUENCE [LARGE SCALE GENOMIC DNA]</scope>
    <source>
        <strain evidence="11">DF5081</strain>
    </source>
</reference>
<evidence type="ECO:0000259" key="9">
    <source>
        <dbReference type="PROSITE" id="PS50157"/>
    </source>
</evidence>
<dbReference type="EnsemblMetazoa" id="CJA01054.1">
    <property type="protein sequence ID" value="CJA01054.1"/>
    <property type="gene ID" value="WBGene00120257"/>
</dbReference>
<dbReference type="PANTHER" id="PTHR24388">
    <property type="entry name" value="ZINC FINGER PROTEIN"/>
    <property type="match status" value="1"/>
</dbReference>
<keyword evidence="11" id="KW-1185">Reference proteome</keyword>
<dbReference type="PANTHER" id="PTHR24388:SF54">
    <property type="entry name" value="PROTEIN ESCARGOT"/>
    <property type="match status" value="1"/>
</dbReference>
<keyword evidence="3" id="KW-0677">Repeat</keyword>
<evidence type="ECO:0000256" key="4">
    <source>
        <dbReference type="ARBA" id="ARBA00022771"/>
    </source>
</evidence>
<feature type="region of interest" description="Disordered" evidence="8">
    <location>
        <begin position="1"/>
        <end position="22"/>
    </location>
</feature>
<feature type="domain" description="C2H2-type" evidence="9">
    <location>
        <begin position="162"/>
        <end position="189"/>
    </location>
</feature>
<dbReference type="SMART" id="SM00355">
    <property type="entry name" value="ZnF_C2H2"/>
    <property type="match status" value="2"/>
</dbReference>
<dbReference type="PROSITE" id="PS00028">
    <property type="entry name" value="ZINC_FINGER_C2H2_1"/>
    <property type="match status" value="1"/>
</dbReference>
<name>A0A8R1DFZ2_CAEJA</name>
<reference evidence="10" key="2">
    <citation type="submission" date="2022-06" db="UniProtKB">
        <authorList>
            <consortium name="EnsemblMetazoa"/>
        </authorList>
    </citation>
    <scope>IDENTIFICATION</scope>
    <source>
        <strain evidence="10">DF5081</strain>
    </source>
</reference>
<evidence type="ECO:0000256" key="7">
    <source>
        <dbReference type="PROSITE-ProRule" id="PRU00042"/>
    </source>
</evidence>
<evidence type="ECO:0000256" key="2">
    <source>
        <dbReference type="ARBA" id="ARBA00022723"/>
    </source>
</evidence>
<organism evidence="10 11">
    <name type="scientific">Caenorhabditis japonica</name>
    <dbReference type="NCBI Taxonomy" id="281687"/>
    <lineage>
        <taxon>Eukaryota</taxon>
        <taxon>Metazoa</taxon>
        <taxon>Ecdysozoa</taxon>
        <taxon>Nematoda</taxon>
        <taxon>Chromadorea</taxon>
        <taxon>Rhabditida</taxon>
        <taxon>Rhabditina</taxon>
        <taxon>Rhabditomorpha</taxon>
        <taxon>Rhabditoidea</taxon>
        <taxon>Rhabditidae</taxon>
        <taxon>Peloderinae</taxon>
        <taxon>Caenorhabditis</taxon>
    </lineage>
</organism>
<dbReference type="Gene3D" id="3.30.160.60">
    <property type="entry name" value="Classic Zinc Finger"/>
    <property type="match status" value="2"/>
</dbReference>
<dbReference type="GO" id="GO:0000978">
    <property type="term" value="F:RNA polymerase II cis-regulatory region sequence-specific DNA binding"/>
    <property type="evidence" value="ECO:0007669"/>
    <property type="project" value="TreeGrafter"/>
</dbReference>
<dbReference type="AlphaFoldDB" id="A0A8R1DFZ2"/>
<dbReference type="GO" id="GO:0008270">
    <property type="term" value="F:zinc ion binding"/>
    <property type="evidence" value="ECO:0007669"/>
    <property type="project" value="UniProtKB-KW"/>
</dbReference>
<dbReference type="GO" id="GO:0005634">
    <property type="term" value="C:nucleus"/>
    <property type="evidence" value="ECO:0007669"/>
    <property type="project" value="UniProtKB-SubCell"/>
</dbReference>
<sequence>MSEQQELAEKLEKVQETQRNFNSSVKDRLSKCRCGVEHHVKHMLAKEINVNDLKREDGTDFSIKIPCPSTFPVYFDPNFLNLEAEAHQQKIDLELLKMMESVSHPFSEMSTSAMTPEDNGGGGGGPMNIPFFVESPDNKRKGSSSKTARKRSAPNDMQIGPFPCHHCDKTFRQKHGLSQHLLTHESNGAFECDGCGKRYSRQESVYRHQRSTQCTKYQTLTNVRHDGVAGPSMAPDHTKPLHLNPQSAFLL</sequence>
<evidence type="ECO:0000313" key="10">
    <source>
        <dbReference type="EnsemblMetazoa" id="CJA01054.1"/>
    </source>
</evidence>
<dbReference type="InterPro" id="IPR050527">
    <property type="entry name" value="Snail/Krueppel_Znf"/>
</dbReference>
<evidence type="ECO:0000256" key="1">
    <source>
        <dbReference type="ARBA" id="ARBA00004123"/>
    </source>
</evidence>
<proteinExistence type="predicted"/>
<feature type="region of interest" description="Disordered" evidence="8">
    <location>
        <begin position="232"/>
        <end position="251"/>
    </location>
</feature>
<evidence type="ECO:0000256" key="8">
    <source>
        <dbReference type="SAM" id="MobiDB-lite"/>
    </source>
</evidence>
<feature type="domain" description="C2H2-type" evidence="9">
    <location>
        <begin position="190"/>
        <end position="218"/>
    </location>
</feature>
<keyword evidence="5" id="KW-0862">Zinc</keyword>
<comment type="subcellular location">
    <subcellularLocation>
        <location evidence="1">Nucleus</location>
    </subcellularLocation>
</comment>